<proteinExistence type="inferred from homology"/>
<evidence type="ECO:0000313" key="10">
    <source>
        <dbReference type="EMBL" id="OXA86223.1"/>
    </source>
</evidence>
<dbReference type="InterPro" id="IPR033985">
    <property type="entry name" value="SusD-like_N"/>
</dbReference>
<sequence length="526" mass="59965">MKILKYIFSGCALMLFAQCTDLTEEPFTFLSPTNYYKNADELNTALVGVYDGYQNGFNGYYKYIMYLEVLTEFGSPAYAKDDTQLWNVWADMNNADKMVITNWDDAYNIINRANLVVGRGANVTMDENLKKRYFAEARFLRAATYYNLVRMYGGVPIPETFTEGLKNLAIPRKTVDETYAYIIADLLYAEENLPLKSAYGNGNAWRVSKGAAQALLGDLYLTRGGMTGDKTYFQKSKDYCAKVIQSSQYNLQPNFKDLWFWWNTNNKNGIESVFELQYGSVENEYNNNHVMFGVNITETTLGCYMYHRFGPSIQHYLSYDNADTRKEGSFLTKFNVTEKGNPSHIIQTLEFVPADKGFFPGSKGWKTASPGNLKFYDRTESSASLKKPQANSYAIRYADVLLDYAEAENEINGPAAAYSYVNRIRNRANLPDLTPGLSKEAFADAIYRERGWEFVGEGVLFFDEIRTNRIGKNVANHVKYGNDNKINMYVNNPLQFVPSKNFLFKIPRYDLDSNPALVQNPDNVSN</sequence>
<reference evidence="10 12" key="2">
    <citation type="submission" date="2016-11" db="EMBL/GenBank/DDBJ databases">
        <title>Whole genomes of Flavobacteriaceae.</title>
        <authorList>
            <person name="Stine C."/>
            <person name="Li C."/>
            <person name="Tadesse D."/>
        </authorList>
    </citation>
    <scope>NUCLEOTIDE SEQUENCE [LARGE SCALE GENOMIC DNA]</scope>
    <source>
        <strain evidence="10 12">ATCC 51468</strain>
    </source>
</reference>
<evidence type="ECO:0000313" key="11">
    <source>
        <dbReference type="Proteomes" id="UP000032061"/>
    </source>
</evidence>
<dbReference type="STRING" id="37752.IW18_19290"/>
<evidence type="ECO:0000256" key="4">
    <source>
        <dbReference type="ARBA" id="ARBA00023136"/>
    </source>
</evidence>
<keyword evidence="12" id="KW-1185">Reference proteome</keyword>
<evidence type="ECO:0000313" key="9">
    <source>
        <dbReference type="EMBL" id="KIO51157.1"/>
    </source>
</evidence>
<accession>A0A0D0EZS2</accession>
<evidence type="ECO:0000256" key="6">
    <source>
        <dbReference type="SAM" id="SignalP"/>
    </source>
</evidence>
<dbReference type="EMBL" id="JPRK01000018">
    <property type="protein sequence ID" value="KIO51157.1"/>
    <property type="molecule type" value="Genomic_DNA"/>
</dbReference>
<keyword evidence="3 6" id="KW-0732">Signal</keyword>
<dbReference type="Proteomes" id="UP000032061">
    <property type="component" value="Unassembled WGS sequence"/>
</dbReference>
<feature type="chain" id="PRO_5002209610" evidence="6">
    <location>
        <begin position="18"/>
        <end position="526"/>
    </location>
</feature>
<evidence type="ECO:0000256" key="5">
    <source>
        <dbReference type="ARBA" id="ARBA00023237"/>
    </source>
</evidence>
<feature type="domain" description="RagB/SusD" evidence="7">
    <location>
        <begin position="315"/>
        <end position="521"/>
    </location>
</feature>
<evidence type="ECO:0000259" key="7">
    <source>
        <dbReference type="Pfam" id="PF07980"/>
    </source>
</evidence>
<dbReference type="AlphaFoldDB" id="A0A0D0EZS2"/>
<dbReference type="EMBL" id="MUGX01000018">
    <property type="protein sequence ID" value="OXA86223.1"/>
    <property type="molecule type" value="Genomic_DNA"/>
</dbReference>
<comment type="similarity">
    <text evidence="2">Belongs to the SusD family.</text>
</comment>
<gene>
    <name evidence="10" type="ORF">B0A73_15350</name>
    <name evidence="9" type="ORF">IW18_19290</name>
</gene>
<name>A0A0D0EZS2_9FLAO</name>
<dbReference type="Pfam" id="PF14322">
    <property type="entry name" value="SusD-like_3"/>
    <property type="match status" value="1"/>
</dbReference>
<reference evidence="9 11" key="1">
    <citation type="submission" date="2015-01" db="EMBL/GenBank/DDBJ databases">
        <title>Genome of Flavobacterium hibernum DSM 12611.</title>
        <authorList>
            <person name="Stropko S.J."/>
            <person name="Pipes S.E."/>
            <person name="Newman J.D."/>
        </authorList>
    </citation>
    <scope>NUCLEOTIDE SEQUENCE [LARGE SCALE GENOMIC DNA]</scope>
    <source>
        <strain evidence="9 11">DSM 12611</strain>
    </source>
</reference>
<dbReference type="CDD" id="cd08977">
    <property type="entry name" value="SusD"/>
    <property type="match status" value="1"/>
</dbReference>
<dbReference type="SUPFAM" id="SSF48452">
    <property type="entry name" value="TPR-like"/>
    <property type="match status" value="1"/>
</dbReference>
<dbReference type="RefSeq" id="WP_041519810.1">
    <property type="nucleotide sequence ID" value="NZ_JPRK01000018.1"/>
</dbReference>
<evidence type="ECO:0000259" key="8">
    <source>
        <dbReference type="Pfam" id="PF14322"/>
    </source>
</evidence>
<protein>
    <submittedName>
        <fullName evidence="10">RagB/SusD family nutrient uptake outer membrane protein</fullName>
    </submittedName>
</protein>
<dbReference type="GO" id="GO:0009279">
    <property type="term" value="C:cell outer membrane"/>
    <property type="evidence" value="ECO:0007669"/>
    <property type="project" value="UniProtKB-SubCell"/>
</dbReference>
<evidence type="ECO:0000313" key="12">
    <source>
        <dbReference type="Proteomes" id="UP000198302"/>
    </source>
</evidence>
<comment type="subcellular location">
    <subcellularLocation>
        <location evidence="1">Cell outer membrane</location>
    </subcellularLocation>
</comment>
<keyword evidence="5" id="KW-0998">Cell outer membrane</keyword>
<evidence type="ECO:0000256" key="3">
    <source>
        <dbReference type="ARBA" id="ARBA00022729"/>
    </source>
</evidence>
<organism evidence="9 11">
    <name type="scientific">Flavobacterium hibernum</name>
    <dbReference type="NCBI Taxonomy" id="37752"/>
    <lineage>
        <taxon>Bacteria</taxon>
        <taxon>Pseudomonadati</taxon>
        <taxon>Bacteroidota</taxon>
        <taxon>Flavobacteriia</taxon>
        <taxon>Flavobacteriales</taxon>
        <taxon>Flavobacteriaceae</taxon>
        <taxon>Flavobacterium</taxon>
    </lineage>
</organism>
<dbReference type="Proteomes" id="UP000198302">
    <property type="component" value="Unassembled WGS sequence"/>
</dbReference>
<dbReference type="InterPro" id="IPR012944">
    <property type="entry name" value="SusD_RagB_dom"/>
</dbReference>
<feature type="signal peptide" evidence="6">
    <location>
        <begin position="1"/>
        <end position="17"/>
    </location>
</feature>
<keyword evidence="4" id="KW-0472">Membrane</keyword>
<evidence type="ECO:0000256" key="1">
    <source>
        <dbReference type="ARBA" id="ARBA00004442"/>
    </source>
</evidence>
<feature type="domain" description="SusD-like N-terminal" evidence="8">
    <location>
        <begin position="42"/>
        <end position="221"/>
    </location>
</feature>
<evidence type="ECO:0000256" key="2">
    <source>
        <dbReference type="ARBA" id="ARBA00006275"/>
    </source>
</evidence>
<dbReference type="Gene3D" id="1.25.40.390">
    <property type="match status" value="1"/>
</dbReference>
<comment type="caution">
    <text evidence="9">The sequence shown here is derived from an EMBL/GenBank/DDBJ whole genome shotgun (WGS) entry which is preliminary data.</text>
</comment>
<dbReference type="InterPro" id="IPR011990">
    <property type="entry name" value="TPR-like_helical_dom_sf"/>
</dbReference>
<dbReference type="Pfam" id="PF07980">
    <property type="entry name" value="SusD_RagB"/>
    <property type="match status" value="1"/>
</dbReference>